<dbReference type="SUPFAM" id="SSF54928">
    <property type="entry name" value="RNA-binding domain, RBD"/>
    <property type="match status" value="2"/>
</dbReference>
<evidence type="ECO:0000256" key="1">
    <source>
        <dbReference type="ARBA" id="ARBA00022884"/>
    </source>
</evidence>
<dbReference type="Gene3D" id="3.30.70.330">
    <property type="match status" value="2"/>
</dbReference>
<dbReference type="AlphaFoldDB" id="A0A6A1Q0E6"/>
<dbReference type="SMART" id="SM00360">
    <property type="entry name" value="RRM"/>
    <property type="match status" value="1"/>
</dbReference>
<evidence type="ECO:0000256" key="2">
    <source>
        <dbReference type="PROSITE-ProRule" id="PRU00176"/>
    </source>
</evidence>
<keyword evidence="5" id="KW-1185">Reference proteome</keyword>
<evidence type="ECO:0000313" key="4">
    <source>
        <dbReference type="EMBL" id="KAB0400613.1"/>
    </source>
</evidence>
<dbReference type="Pfam" id="PF00076">
    <property type="entry name" value="RRM_1"/>
    <property type="match status" value="2"/>
</dbReference>
<sequence>HSLGYGFVNYVTAKDAERAINTLNGLRLQSKTIKKDVEDMFSRFGRIINSRVLVDQTTGTAGGPGYSEVFLQAGAGSPREDRSLSLVCPEGLRLSGLTNGRKQKRQLPVSMVINPQPIPTRTKNVALLSQLYHSPARRFGGPVHHQAQRFRFSPMGVDHMSGLSGVNVPGNASSGWCIFIYNLGQDADEGILWQMFGPFGAVTNVKVIRDFNTNKCKGFGFVTMTNYEEAAMAIASLNGYRLGDKILQVSFKTNKSHK</sequence>
<organism evidence="4 5">
    <name type="scientific">Balaenoptera physalus</name>
    <name type="common">Fin whale</name>
    <name type="synonym">Balaena physalus</name>
    <dbReference type="NCBI Taxonomy" id="9770"/>
    <lineage>
        <taxon>Eukaryota</taxon>
        <taxon>Metazoa</taxon>
        <taxon>Chordata</taxon>
        <taxon>Craniata</taxon>
        <taxon>Vertebrata</taxon>
        <taxon>Euteleostomi</taxon>
        <taxon>Mammalia</taxon>
        <taxon>Eutheria</taxon>
        <taxon>Laurasiatheria</taxon>
        <taxon>Artiodactyla</taxon>
        <taxon>Whippomorpha</taxon>
        <taxon>Cetacea</taxon>
        <taxon>Mysticeti</taxon>
        <taxon>Balaenopteridae</taxon>
        <taxon>Balaenoptera</taxon>
    </lineage>
</organism>
<dbReference type="InterPro" id="IPR000504">
    <property type="entry name" value="RRM_dom"/>
</dbReference>
<dbReference type="EMBL" id="SGJD01001322">
    <property type="protein sequence ID" value="KAB0400613.1"/>
    <property type="molecule type" value="Genomic_DNA"/>
</dbReference>
<dbReference type="CDD" id="cd12653">
    <property type="entry name" value="RRM3_HuR"/>
    <property type="match status" value="1"/>
</dbReference>
<name>A0A6A1Q0E6_BALPH</name>
<dbReference type="PROSITE" id="PS50102">
    <property type="entry name" value="RRM"/>
    <property type="match status" value="1"/>
</dbReference>
<evidence type="ECO:0000313" key="5">
    <source>
        <dbReference type="Proteomes" id="UP000437017"/>
    </source>
</evidence>
<keyword evidence="1 2" id="KW-0694">RNA-binding</keyword>
<comment type="caution">
    <text evidence="4">The sequence shown here is derived from an EMBL/GenBank/DDBJ whole genome shotgun (WGS) entry which is preliminary data.</text>
</comment>
<dbReference type="FunFam" id="3.30.70.330:FF:000006">
    <property type="entry name" value="ELAV-like 3"/>
    <property type="match status" value="1"/>
</dbReference>
<proteinExistence type="predicted"/>
<dbReference type="PANTHER" id="PTHR10352">
    <property type="entry name" value="EUKARYOTIC TRANSLATION INITIATION FACTOR 3 SUBUNIT G"/>
    <property type="match status" value="1"/>
</dbReference>
<evidence type="ECO:0000259" key="3">
    <source>
        <dbReference type="PROSITE" id="PS50102"/>
    </source>
</evidence>
<feature type="domain" description="RRM" evidence="3">
    <location>
        <begin position="176"/>
        <end position="254"/>
    </location>
</feature>
<protein>
    <recommendedName>
        <fullName evidence="3">RRM domain-containing protein</fullName>
    </recommendedName>
</protein>
<feature type="non-terminal residue" evidence="4">
    <location>
        <position position="1"/>
    </location>
</feature>
<dbReference type="GO" id="GO:0003723">
    <property type="term" value="F:RNA binding"/>
    <property type="evidence" value="ECO:0007669"/>
    <property type="project" value="UniProtKB-UniRule"/>
</dbReference>
<dbReference type="Proteomes" id="UP000437017">
    <property type="component" value="Unassembled WGS sequence"/>
</dbReference>
<accession>A0A6A1Q0E6</accession>
<dbReference type="InterPro" id="IPR035979">
    <property type="entry name" value="RBD_domain_sf"/>
</dbReference>
<gene>
    <name evidence="4" type="ORF">E2I00_013653</name>
</gene>
<reference evidence="4 5" key="1">
    <citation type="journal article" date="2019" name="PLoS ONE">
        <title>Genomic analyses reveal an absence of contemporary introgressive admixture between fin whales and blue whales, despite known hybrids.</title>
        <authorList>
            <person name="Westbury M.V."/>
            <person name="Petersen B."/>
            <person name="Lorenzen E.D."/>
        </authorList>
    </citation>
    <scope>NUCLEOTIDE SEQUENCE [LARGE SCALE GENOMIC DNA]</scope>
    <source>
        <strain evidence="4">FinWhale-01</strain>
    </source>
</reference>
<dbReference type="OrthoDB" id="266020at2759"/>
<dbReference type="InterPro" id="IPR012677">
    <property type="entry name" value="Nucleotide-bd_a/b_plait_sf"/>
</dbReference>